<reference evidence="2 3" key="1">
    <citation type="journal article" date="2024" name="bioRxiv">
        <title>A reference genome for Trichogramma kaykai: A tiny desert-dwelling parasitoid wasp with competing sex-ratio distorters.</title>
        <authorList>
            <person name="Culotta J."/>
            <person name="Lindsey A.R."/>
        </authorList>
    </citation>
    <scope>NUCLEOTIDE SEQUENCE [LARGE SCALE GENOMIC DNA]</scope>
    <source>
        <strain evidence="2 3">KSX58</strain>
    </source>
</reference>
<evidence type="ECO:0000313" key="2">
    <source>
        <dbReference type="EMBL" id="KAL3386362.1"/>
    </source>
</evidence>
<sequence>MDFLKRRQPRQGAATLLGLGLGLGRRRSGGGGPVGAAAAAPAHDGRSAVLDQGSSSRVVDDSKEEEVTRVLRKSSQFVSRGLAPHIYTRVAAQFCRAREADCCWSAYIYYIIMQIILKLKFEVNFKLKKHVLYFSS</sequence>
<dbReference type="Proteomes" id="UP001627154">
    <property type="component" value="Unassembled WGS sequence"/>
</dbReference>
<evidence type="ECO:0000256" key="1">
    <source>
        <dbReference type="SAM" id="MobiDB-lite"/>
    </source>
</evidence>
<organism evidence="2 3">
    <name type="scientific">Trichogramma kaykai</name>
    <dbReference type="NCBI Taxonomy" id="54128"/>
    <lineage>
        <taxon>Eukaryota</taxon>
        <taxon>Metazoa</taxon>
        <taxon>Ecdysozoa</taxon>
        <taxon>Arthropoda</taxon>
        <taxon>Hexapoda</taxon>
        <taxon>Insecta</taxon>
        <taxon>Pterygota</taxon>
        <taxon>Neoptera</taxon>
        <taxon>Endopterygota</taxon>
        <taxon>Hymenoptera</taxon>
        <taxon>Apocrita</taxon>
        <taxon>Proctotrupomorpha</taxon>
        <taxon>Chalcidoidea</taxon>
        <taxon>Trichogrammatidae</taxon>
        <taxon>Trichogramma</taxon>
    </lineage>
</organism>
<proteinExistence type="predicted"/>
<feature type="region of interest" description="Disordered" evidence="1">
    <location>
        <begin position="27"/>
        <end position="56"/>
    </location>
</feature>
<accession>A0ABD2W016</accession>
<protein>
    <submittedName>
        <fullName evidence="2">Uncharacterized protein</fullName>
    </submittedName>
</protein>
<dbReference type="AlphaFoldDB" id="A0ABD2W016"/>
<keyword evidence="3" id="KW-1185">Reference proteome</keyword>
<name>A0ABD2W016_9HYME</name>
<comment type="caution">
    <text evidence="2">The sequence shown here is derived from an EMBL/GenBank/DDBJ whole genome shotgun (WGS) entry which is preliminary data.</text>
</comment>
<evidence type="ECO:0000313" key="3">
    <source>
        <dbReference type="Proteomes" id="UP001627154"/>
    </source>
</evidence>
<dbReference type="EMBL" id="JBJJXI010000147">
    <property type="protein sequence ID" value="KAL3386362.1"/>
    <property type="molecule type" value="Genomic_DNA"/>
</dbReference>
<gene>
    <name evidence="2" type="ORF">TKK_018220</name>
</gene>